<feature type="compositionally biased region" description="Basic and acidic residues" evidence="1">
    <location>
        <begin position="201"/>
        <end position="211"/>
    </location>
</feature>
<name>A0A0W0S4H0_9GAMM</name>
<comment type="caution">
    <text evidence="3">The sequence shown here is derived from an EMBL/GenBank/DDBJ whole genome shotgun (WGS) entry which is preliminary data.</text>
</comment>
<accession>A0A0W0S4H0</accession>
<proteinExistence type="predicted"/>
<evidence type="ECO:0000256" key="2">
    <source>
        <dbReference type="SAM" id="SignalP"/>
    </source>
</evidence>
<feature type="region of interest" description="Disordered" evidence="1">
    <location>
        <begin position="176"/>
        <end position="224"/>
    </location>
</feature>
<feature type="compositionally biased region" description="Polar residues" evidence="1">
    <location>
        <begin position="176"/>
        <end position="198"/>
    </location>
</feature>
<feature type="compositionally biased region" description="Acidic residues" evidence="1">
    <location>
        <begin position="212"/>
        <end position="224"/>
    </location>
</feature>
<organism evidence="3 4">
    <name type="scientific">Legionella brunensis</name>
    <dbReference type="NCBI Taxonomy" id="29422"/>
    <lineage>
        <taxon>Bacteria</taxon>
        <taxon>Pseudomonadati</taxon>
        <taxon>Pseudomonadota</taxon>
        <taxon>Gammaproteobacteria</taxon>
        <taxon>Legionellales</taxon>
        <taxon>Legionellaceae</taxon>
        <taxon>Legionella</taxon>
    </lineage>
</organism>
<dbReference type="AlphaFoldDB" id="A0A0W0S4H0"/>
<dbReference type="Proteomes" id="UP000054742">
    <property type="component" value="Unassembled WGS sequence"/>
</dbReference>
<gene>
    <name evidence="3" type="ORF">Lbru_2682</name>
</gene>
<feature type="signal peptide" evidence="2">
    <location>
        <begin position="1"/>
        <end position="24"/>
    </location>
</feature>
<protein>
    <submittedName>
        <fullName evidence="3">Uncharacterized protein</fullName>
    </submittedName>
</protein>
<evidence type="ECO:0000256" key="1">
    <source>
        <dbReference type="SAM" id="MobiDB-lite"/>
    </source>
</evidence>
<feature type="chain" id="PRO_5006911591" evidence="2">
    <location>
        <begin position="25"/>
        <end position="224"/>
    </location>
</feature>
<evidence type="ECO:0000313" key="3">
    <source>
        <dbReference type="EMBL" id="KTC78390.1"/>
    </source>
</evidence>
<dbReference type="EMBL" id="LNXV01000033">
    <property type="protein sequence ID" value="KTC78390.1"/>
    <property type="molecule type" value="Genomic_DNA"/>
</dbReference>
<evidence type="ECO:0000313" key="4">
    <source>
        <dbReference type="Proteomes" id="UP000054742"/>
    </source>
</evidence>
<reference evidence="3 4" key="1">
    <citation type="submission" date="2015-11" db="EMBL/GenBank/DDBJ databases">
        <title>Genomic analysis of 38 Legionella species identifies large and diverse effector repertoires.</title>
        <authorList>
            <person name="Burstein D."/>
            <person name="Amaro F."/>
            <person name="Zusman T."/>
            <person name="Lifshitz Z."/>
            <person name="Cohen O."/>
            <person name="Gilbert J.A."/>
            <person name="Pupko T."/>
            <person name="Shuman H.A."/>
            <person name="Segal G."/>
        </authorList>
    </citation>
    <scope>NUCLEOTIDE SEQUENCE [LARGE SCALE GENOMIC DNA]</scope>
    <source>
        <strain evidence="3 4">ATCC 43878</strain>
    </source>
</reference>
<dbReference type="PATRIC" id="fig|29422.6.peg.2848"/>
<dbReference type="STRING" id="29422.Lbru_2682"/>
<sequence length="224" mass="24895">MSSNYVKSILIATFLSLLPFSINAADTSNGTEQSFQTTCVNSWMKRMDDIKDKVDYKNFGEKYCECAAKQPLDTQEAINKTMQLCMSQTLLQDTMDSLENEVGLDKANADDVNEYCTDRFTLVFPKMNDNDKQASSEYCSCAKPKLVALLKTADNMTDKQYTDQINEIAAACSSGVQNPNQATTQTSPSSETADSTQATDTTKKDDSNNDSKEEDEEDDESEEE</sequence>
<keyword evidence="2" id="KW-0732">Signal</keyword>
<dbReference type="RefSeq" id="WP_065235468.1">
    <property type="nucleotide sequence ID" value="NZ_CAAAHU010000004.1"/>
</dbReference>
<keyword evidence="4" id="KW-1185">Reference proteome</keyword>